<dbReference type="GO" id="GO:0004222">
    <property type="term" value="F:metalloendopeptidase activity"/>
    <property type="evidence" value="ECO:0007669"/>
    <property type="project" value="InterPro"/>
</dbReference>
<comment type="cofactor">
    <cofactor evidence="1">
        <name>Zn(2+)</name>
        <dbReference type="ChEBI" id="CHEBI:29105"/>
    </cofactor>
</comment>
<dbReference type="InterPro" id="IPR050361">
    <property type="entry name" value="MPP/UQCRC_Complex"/>
</dbReference>
<dbReference type="PROSITE" id="PS00143">
    <property type="entry name" value="INSULINASE"/>
    <property type="match status" value="1"/>
</dbReference>
<dbReference type="EMBL" id="WLYL01000011">
    <property type="protein sequence ID" value="MTD10789.1"/>
    <property type="molecule type" value="Genomic_DNA"/>
</dbReference>
<feature type="signal peptide" evidence="4">
    <location>
        <begin position="1"/>
        <end position="23"/>
    </location>
</feature>
<comment type="caution">
    <text evidence="7">The sequence shown here is derived from an EMBL/GenBank/DDBJ whole genome shotgun (WGS) entry which is preliminary data.</text>
</comment>
<dbReference type="Pfam" id="PF00675">
    <property type="entry name" value="Peptidase_M16"/>
    <property type="match status" value="1"/>
</dbReference>
<accession>A0A6L6GE59</accession>
<dbReference type="Proteomes" id="UP000473854">
    <property type="component" value="Unassembled WGS sequence"/>
</dbReference>
<dbReference type="RefSeq" id="WP_154772409.1">
    <property type="nucleotide sequence ID" value="NZ_WLYL01000011.1"/>
</dbReference>
<dbReference type="Pfam" id="PF05193">
    <property type="entry name" value="Peptidase_M16_C"/>
    <property type="match status" value="2"/>
</dbReference>
<evidence type="ECO:0000259" key="5">
    <source>
        <dbReference type="Pfam" id="PF00675"/>
    </source>
</evidence>
<evidence type="ECO:0000313" key="8">
    <source>
        <dbReference type="Proteomes" id="UP000473854"/>
    </source>
</evidence>
<feature type="domain" description="Peptidase M16 N-terminal" evidence="5">
    <location>
        <begin position="46"/>
        <end position="189"/>
    </location>
</feature>
<organism evidence="7 8">
    <name type="scientific">Acinetobacter faecalis</name>
    <dbReference type="NCBI Taxonomy" id="2665161"/>
    <lineage>
        <taxon>Bacteria</taxon>
        <taxon>Pseudomonadati</taxon>
        <taxon>Pseudomonadota</taxon>
        <taxon>Gammaproteobacteria</taxon>
        <taxon>Moraxellales</taxon>
        <taxon>Moraxellaceae</taxon>
        <taxon>Acinetobacter</taxon>
    </lineage>
</organism>
<gene>
    <name evidence="7" type="ORF">GIX10_04925</name>
</gene>
<dbReference type="PANTHER" id="PTHR11851">
    <property type="entry name" value="METALLOPROTEASE"/>
    <property type="match status" value="1"/>
</dbReference>
<proteinExistence type="inferred from homology"/>
<dbReference type="GO" id="GO:0006508">
    <property type="term" value="P:proteolysis"/>
    <property type="evidence" value="ECO:0007669"/>
    <property type="project" value="InterPro"/>
</dbReference>
<dbReference type="InterPro" id="IPR011765">
    <property type="entry name" value="Pept_M16_N"/>
</dbReference>
<evidence type="ECO:0000256" key="4">
    <source>
        <dbReference type="SAM" id="SignalP"/>
    </source>
</evidence>
<reference evidence="7 8" key="1">
    <citation type="submission" date="2019-11" db="EMBL/GenBank/DDBJ databases">
        <authorList>
            <person name="An D."/>
        </authorList>
    </citation>
    <scope>NUCLEOTIDE SEQUENCE [LARGE SCALE GENOMIC DNA]</scope>
    <source>
        <strain evidence="7 8">YIM 103518</strain>
    </source>
</reference>
<evidence type="ECO:0000259" key="6">
    <source>
        <dbReference type="Pfam" id="PF05193"/>
    </source>
</evidence>
<evidence type="ECO:0000313" key="7">
    <source>
        <dbReference type="EMBL" id="MTD10789.1"/>
    </source>
</evidence>
<evidence type="ECO:0000256" key="3">
    <source>
        <dbReference type="RuleBase" id="RU004447"/>
    </source>
</evidence>
<dbReference type="InterPro" id="IPR011249">
    <property type="entry name" value="Metalloenz_LuxS/M16"/>
</dbReference>
<dbReference type="SUPFAM" id="SSF63411">
    <property type="entry name" value="LuxS/MPP-like metallohydrolase"/>
    <property type="match status" value="4"/>
</dbReference>
<comment type="similarity">
    <text evidence="2 3">Belongs to the peptidase M16 family.</text>
</comment>
<dbReference type="AlphaFoldDB" id="A0A6L6GE59"/>
<feature type="domain" description="Peptidase M16 C-terminal" evidence="6">
    <location>
        <begin position="669"/>
        <end position="849"/>
    </location>
</feature>
<dbReference type="InterPro" id="IPR001431">
    <property type="entry name" value="Pept_M16_Zn_BS"/>
</dbReference>
<sequence>MKLKLKILTVFVLALGLSSTVFAKPVLQQSYKNIEEYKLDNGLKVILFENNKESKVYMNMIYQTGSLNDPHGKGGMAHLLEHLAFKGTKNIQGEDFQKRLDQYTLTNNASTDYYVTQYTNEVRAEKTAIDEVLRLEAERMDKLVLQQKFVPAEIEIVKRERELTSDQSFAILIDQVFKGIYGNKDLGREPIGDLDELESINMDELNEFYRKWYAPNNATFVISGKFDKAALLESLDQKFSSIPARKIPEQAVVPDLDLNKVKGQTFSVQKGSSYQKINLYMTPRNPKIEPILEVTPLLFDMEPSGHLYKNIVDTGIVNEAMLSPWNTKNFNLMLVSVDYSPSQNVKKIDKELISNMESFKPFSDAELNRVKTLFKNGTEANFKDASQMGDVLSQSVALNNGDWLRFFKNREAIQNLNANGVNQQLKTYFKPENRIKTEITPTPTSDIKPQQNEGNLILQTLKDDLEEKPEPLKNVEVYKRESAAHLKSIKNVLTASERKVQSGSLDNGLKYKIYSTETSDDMSYGTFVMNFGTQETMQNQSQIIEFVSYLMARGTKDQSLQDIADRGIEANGDFLIFPDANSIEVKVSADHDKFLDYFAYILDVIQKPLFDKEQFDLVKTRSLNQIKKDNKSPDMVAQLKINELTNHYSEGDLRYKPSPTLLEKQVNAVTLNKVRDFYKNYVSASQGEIVLTGKFDKDQATQILQNKLSHWSSHNEFRLIENDYVPVTAQSHYLFAEPREFGAYKSFIDIPLSKQSEDTPAMWVMSYILGESQLSSRLGKELREKNALVYAFGFGLDLNQVNEAGRIAIEANYTAGNGKLISQAIHKVLNDVLKNGVTEQEVEFAKAALLQQDATRYEIDLAMHDLFAKQLKFNQDMKYQIDKTQQLAKVTKADVDAVIKKYIKLDQFVEVMADQYGKMEK</sequence>
<dbReference type="InterPro" id="IPR007863">
    <property type="entry name" value="Peptidase_M16_C"/>
</dbReference>
<feature type="domain" description="Peptidase M16 C-terminal" evidence="6">
    <location>
        <begin position="199"/>
        <end position="372"/>
    </location>
</feature>
<dbReference type="Gene3D" id="3.30.830.10">
    <property type="entry name" value="Metalloenzyme, LuxS/M16 peptidase-like"/>
    <property type="match status" value="4"/>
</dbReference>
<evidence type="ECO:0000256" key="2">
    <source>
        <dbReference type="ARBA" id="ARBA00007261"/>
    </source>
</evidence>
<feature type="chain" id="PRO_5026688078" evidence="4">
    <location>
        <begin position="24"/>
        <end position="921"/>
    </location>
</feature>
<evidence type="ECO:0000256" key="1">
    <source>
        <dbReference type="ARBA" id="ARBA00001947"/>
    </source>
</evidence>
<dbReference type="GO" id="GO:0046872">
    <property type="term" value="F:metal ion binding"/>
    <property type="evidence" value="ECO:0007669"/>
    <property type="project" value="InterPro"/>
</dbReference>
<dbReference type="PANTHER" id="PTHR11851:SF49">
    <property type="entry name" value="MITOCHONDRIAL-PROCESSING PEPTIDASE SUBUNIT ALPHA"/>
    <property type="match status" value="1"/>
</dbReference>
<name>A0A6L6GE59_9GAMM</name>
<keyword evidence="4" id="KW-0732">Signal</keyword>
<protein>
    <submittedName>
        <fullName evidence="7">Insulinase family protein</fullName>
    </submittedName>
</protein>